<evidence type="ECO:0000256" key="1">
    <source>
        <dbReference type="SAM" id="MobiDB-lite"/>
    </source>
</evidence>
<organism evidence="2 3">
    <name type="scientific">Escallonia herrerae</name>
    <dbReference type="NCBI Taxonomy" id="1293975"/>
    <lineage>
        <taxon>Eukaryota</taxon>
        <taxon>Viridiplantae</taxon>
        <taxon>Streptophyta</taxon>
        <taxon>Embryophyta</taxon>
        <taxon>Tracheophyta</taxon>
        <taxon>Spermatophyta</taxon>
        <taxon>Magnoliopsida</taxon>
        <taxon>eudicotyledons</taxon>
        <taxon>Gunneridae</taxon>
        <taxon>Pentapetalae</taxon>
        <taxon>asterids</taxon>
        <taxon>campanulids</taxon>
        <taxon>Escalloniales</taxon>
        <taxon>Escalloniaceae</taxon>
        <taxon>Escallonia</taxon>
    </lineage>
</organism>
<gene>
    <name evidence="2" type="ORF">RJ639_029059</name>
</gene>
<feature type="compositionally biased region" description="Polar residues" evidence="1">
    <location>
        <begin position="38"/>
        <end position="50"/>
    </location>
</feature>
<comment type="caution">
    <text evidence="2">The sequence shown here is derived from an EMBL/GenBank/DDBJ whole genome shotgun (WGS) entry which is preliminary data.</text>
</comment>
<dbReference type="AlphaFoldDB" id="A0AA88X3W4"/>
<evidence type="ECO:0000313" key="3">
    <source>
        <dbReference type="Proteomes" id="UP001188597"/>
    </source>
</evidence>
<evidence type="ECO:0000313" key="2">
    <source>
        <dbReference type="EMBL" id="KAK3039202.1"/>
    </source>
</evidence>
<protein>
    <submittedName>
        <fullName evidence="2">Uncharacterized protein</fullName>
    </submittedName>
</protein>
<dbReference type="Proteomes" id="UP001188597">
    <property type="component" value="Unassembled WGS sequence"/>
</dbReference>
<sequence length="281" mass="30843">MNLVSRIEYLSGRTIHARLDRSTSCDLAKKPTRRSRLALQTRNANSTDLESISTSSSQISTARVRIDRRGRNRELRLADFWRITETGASPPERLRESCVKVSAGVEGFPQRTSTAATDGKAEYAAAIEVSSGMRDSEYPLIRTVIWSERRVRGGGRIVRSHGSGVCRRMGKAGGAHNNIAATSKRNGTVISGRANFWCVQQGALRYGPTISCEDFIGRNRSYNRSDSEFSMNPLQRTSSSSRFLRDAVTASGSSSDGSGILGRWPLNRYAMPNSVTKGTAE</sequence>
<name>A0AA88X3W4_9ASTE</name>
<proteinExistence type="predicted"/>
<reference evidence="2" key="1">
    <citation type="submission" date="2022-12" db="EMBL/GenBank/DDBJ databases">
        <title>Draft genome assemblies for two species of Escallonia (Escalloniales).</title>
        <authorList>
            <person name="Chanderbali A."/>
            <person name="Dervinis C."/>
            <person name="Anghel I."/>
            <person name="Soltis D."/>
            <person name="Soltis P."/>
            <person name="Zapata F."/>
        </authorList>
    </citation>
    <scope>NUCLEOTIDE SEQUENCE</scope>
    <source>
        <strain evidence="2">UCBG64.0493</strain>
        <tissue evidence="2">Leaf</tissue>
    </source>
</reference>
<keyword evidence="3" id="KW-1185">Reference proteome</keyword>
<accession>A0AA88X3W4</accession>
<dbReference type="EMBL" id="JAVXUP010000081">
    <property type="protein sequence ID" value="KAK3039202.1"/>
    <property type="molecule type" value="Genomic_DNA"/>
</dbReference>
<feature type="region of interest" description="Disordered" evidence="1">
    <location>
        <begin position="32"/>
        <end position="54"/>
    </location>
</feature>